<dbReference type="InterPro" id="IPR016181">
    <property type="entry name" value="Acyl_CoA_acyltransferase"/>
</dbReference>
<dbReference type="PROSITE" id="PS51186">
    <property type="entry name" value="GNAT"/>
    <property type="match status" value="1"/>
</dbReference>
<keyword evidence="2" id="KW-0012">Acyltransferase</keyword>
<proteinExistence type="predicted"/>
<evidence type="ECO:0000256" key="1">
    <source>
        <dbReference type="ARBA" id="ARBA00022679"/>
    </source>
</evidence>
<dbReference type="Gene3D" id="3.40.630.30">
    <property type="match status" value="1"/>
</dbReference>
<evidence type="ECO:0000313" key="4">
    <source>
        <dbReference type="EMBL" id="BCB77352.1"/>
    </source>
</evidence>
<dbReference type="GO" id="GO:0016747">
    <property type="term" value="F:acyltransferase activity, transferring groups other than amino-acyl groups"/>
    <property type="evidence" value="ECO:0007669"/>
    <property type="project" value="InterPro"/>
</dbReference>
<dbReference type="InterPro" id="IPR050832">
    <property type="entry name" value="Bact_Acetyltransf"/>
</dbReference>
<name>A0A6F8XU17_9ACTN</name>
<evidence type="ECO:0000259" key="3">
    <source>
        <dbReference type="PROSITE" id="PS51186"/>
    </source>
</evidence>
<dbReference type="AlphaFoldDB" id="A0A6F8XU17"/>
<feature type="domain" description="N-acetyltransferase" evidence="3">
    <location>
        <begin position="2"/>
        <end position="148"/>
    </location>
</feature>
<dbReference type="SUPFAM" id="SSF55729">
    <property type="entry name" value="Acyl-CoA N-acyltransferases (Nat)"/>
    <property type="match status" value="1"/>
</dbReference>
<reference evidence="4 5" key="1">
    <citation type="submission" date="2020-03" db="EMBL/GenBank/DDBJ databases">
        <title>Whole genome shotgun sequence of Phytohabitans flavus NBRC 107702.</title>
        <authorList>
            <person name="Komaki H."/>
            <person name="Tamura T."/>
        </authorList>
    </citation>
    <scope>NUCLEOTIDE SEQUENCE [LARGE SCALE GENOMIC DNA]</scope>
    <source>
        <strain evidence="4 5">NBRC 107702</strain>
    </source>
</reference>
<dbReference type="EMBL" id="AP022870">
    <property type="protein sequence ID" value="BCB77352.1"/>
    <property type="molecule type" value="Genomic_DNA"/>
</dbReference>
<organism evidence="4 5">
    <name type="scientific">Phytohabitans flavus</name>
    <dbReference type="NCBI Taxonomy" id="1076124"/>
    <lineage>
        <taxon>Bacteria</taxon>
        <taxon>Bacillati</taxon>
        <taxon>Actinomycetota</taxon>
        <taxon>Actinomycetes</taxon>
        <taxon>Micromonosporales</taxon>
        <taxon>Micromonosporaceae</taxon>
    </lineage>
</organism>
<keyword evidence="5" id="KW-1185">Reference proteome</keyword>
<dbReference type="KEGG" id="pfla:Pflav_037620"/>
<sequence>MITVGPLGPADRAAWEVLARGYKAFYETPVPDEGYARTWRRLLGPEDVHDAGARLDGRLVGIAHYLFHATIWQPDYCYLQDLFVDETVRGRGTARALIEHVAAKARARGAARLYWTTKTDNTTARTLYDKVARFNGFIRYDYSGPLSH</sequence>
<dbReference type="Proteomes" id="UP000502508">
    <property type="component" value="Chromosome"/>
</dbReference>
<accession>A0A6F8XU17</accession>
<dbReference type="RefSeq" id="WP_173037162.1">
    <property type="nucleotide sequence ID" value="NZ_AP022870.1"/>
</dbReference>
<dbReference type="PANTHER" id="PTHR43877">
    <property type="entry name" value="AMINOALKYLPHOSPHONATE N-ACETYLTRANSFERASE-RELATED-RELATED"/>
    <property type="match status" value="1"/>
</dbReference>
<reference evidence="4 5" key="2">
    <citation type="submission" date="2020-03" db="EMBL/GenBank/DDBJ databases">
        <authorList>
            <person name="Ichikawa N."/>
            <person name="Kimura A."/>
            <person name="Kitahashi Y."/>
            <person name="Uohara A."/>
        </authorList>
    </citation>
    <scope>NUCLEOTIDE SEQUENCE [LARGE SCALE GENOMIC DNA]</scope>
    <source>
        <strain evidence="4 5">NBRC 107702</strain>
    </source>
</reference>
<gene>
    <name evidence="4" type="ORF">Pflav_037620</name>
</gene>
<protein>
    <submittedName>
        <fullName evidence="4">N-acetyltransferase</fullName>
    </submittedName>
</protein>
<evidence type="ECO:0000256" key="2">
    <source>
        <dbReference type="ARBA" id="ARBA00023315"/>
    </source>
</evidence>
<dbReference type="Pfam" id="PF00583">
    <property type="entry name" value="Acetyltransf_1"/>
    <property type="match status" value="1"/>
</dbReference>
<evidence type="ECO:0000313" key="5">
    <source>
        <dbReference type="Proteomes" id="UP000502508"/>
    </source>
</evidence>
<keyword evidence="1 4" id="KW-0808">Transferase</keyword>
<dbReference type="InterPro" id="IPR000182">
    <property type="entry name" value="GNAT_dom"/>
</dbReference>
<dbReference type="CDD" id="cd04301">
    <property type="entry name" value="NAT_SF"/>
    <property type="match status" value="1"/>
</dbReference>